<name>A0A369I504_9BACT</name>
<reference evidence="4 5" key="1">
    <citation type="submission" date="2018-07" db="EMBL/GenBank/DDBJ databases">
        <title>Genome analysis of Runella aurantiaca.</title>
        <authorList>
            <person name="Yang X."/>
        </authorList>
    </citation>
    <scope>NUCLEOTIDE SEQUENCE [LARGE SCALE GENOMIC DNA]</scope>
    <source>
        <strain evidence="4 5">YX9</strain>
    </source>
</reference>
<keyword evidence="2 4" id="KW-0808">Transferase</keyword>
<dbReference type="Pfam" id="PF10017">
    <property type="entry name" value="Methyltransf_33"/>
    <property type="match status" value="1"/>
</dbReference>
<dbReference type="SUPFAM" id="SSF53335">
    <property type="entry name" value="S-adenosyl-L-methionine-dependent methyltransferases"/>
    <property type="match status" value="1"/>
</dbReference>
<gene>
    <name evidence="4" type="ORF">DVG78_28035</name>
</gene>
<dbReference type="InterPro" id="IPR017804">
    <property type="entry name" value="MeTrfase_EgtD-like"/>
</dbReference>
<dbReference type="InterPro" id="IPR029063">
    <property type="entry name" value="SAM-dependent_MTases_sf"/>
</dbReference>
<dbReference type="PANTHER" id="PTHR43397:SF1">
    <property type="entry name" value="ERGOTHIONEINE BIOSYNTHESIS PROTEIN 1"/>
    <property type="match status" value="1"/>
</dbReference>
<keyword evidence="1 4" id="KW-0489">Methyltransferase</keyword>
<accession>A0A369I504</accession>
<dbReference type="AlphaFoldDB" id="A0A369I504"/>
<dbReference type="RefSeq" id="WP_114464356.1">
    <property type="nucleotide sequence ID" value="NZ_QPIW01000040.1"/>
</dbReference>
<dbReference type="Gene3D" id="3.40.50.150">
    <property type="entry name" value="Vaccinia Virus protein VP39"/>
    <property type="match status" value="1"/>
</dbReference>
<dbReference type="EMBL" id="QPIW01000040">
    <property type="protein sequence ID" value="RDB02603.1"/>
    <property type="molecule type" value="Genomic_DNA"/>
</dbReference>
<feature type="domain" description="Histidine-specific methyltransferase SAM-dependent" evidence="3">
    <location>
        <begin position="22"/>
        <end position="327"/>
    </location>
</feature>
<proteinExistence type="predicted"/>
<dbReference type="Proteomes" id="UP000253141">
    <property type="component" value="Unassembled WGS sequence"/>
</dbReference>
<evidence type="ECO:0000313" key="5">
    <source>
        <dbReference type="Proteomes" id="UP000253141"/>
    </source>
</evidence>
<evidence type="ECO:0000259" key="3">
    <source>
        <dbReference type="Pfam" id="PF10017"/>
    </source>
</evidence>
<protein>
    <submittedName>
        <fullName evidence="4">L-histidine N(Alpha)-methyltransferase</fullName>
    </submittedName>
</protein>
<dbReference type="InterPro" id="IPR051128">
    <property type="entry name" value="EgtD_Methyltrsf_superfamily"/>
</dbReference>
<evidence type="ECO:0000256" key="2">
    <source>
        <dbReference type="ARBA" id="ARBA00022679"/>
    </source>
</evidence>
<keyword evidence="5" id="KW-1185">Reference proteome</keyword>
<dbReference type="OrthoDB" id="5289726at2"/>
<dbReference type="GO" id="GO:0008168">
    <property type="term" value="F:methyltransferase activity"/>
    <property type="evidence" value="ECO:0007669"/>
    <property type="project" value="UniProtKB-KW"/>
</dbReference>
<comment type="caution">
    <text evidence="4">The sequence shown here is derived from an EMBL/GenBank/DDBJ whole genome shotgun (WGS) entry which is preliminary data.</text>
</comment>
<sequence length="331" mass="37906">MKDTQDVFVQKTNNRVAEDKFYREVLEGLTKQQKSLPSKYFYDAEGDRLFQKIMECPEYYLTDCELEIFIDRTADLAATIGFNHEPFDIIELGAGDGTKTIYLLEYLANRQMDFRYLPVDISVNILTELELLVHARLPNVNIQVLAGEYLDMIAEARILSDRRKVILFLGGNIGNLTPREAIDFYREISQQLQPGDIMVTGFDLMKNPLIVRAAYDDAGGITKEFNLNLLQRINKELGADFDINLFEHYCSYNPENGACKSYLVSLVQQEVSFEDTTVGFEEGETIWMEISQKYSPDRIVALAASSGFEVVTNLKDKKGWFTDSVWRVVEQ</sequence>
<dbReference type="InterPro" id="IPR019257">
    <property type="entry name" value="MeTrfase_dom"/>
</dbReference>
<dbReference type="GO" id="GO:0032259">
    <property type="term" value="P:methylation"/>
    <property type="evidence" value="ECO:0007669"/>
    <property type="project" value="UniProtKB-KW"/>
</dbReference>
<evidence type="ECO:0000313" key="4">
    <source>
        <dbReference type="EMBL" id="RDB02603.1"/>
    </source>
</evidence>
<evidence type="ECO:0000256" key="1">
    <source>
        <dbReference type="ARBA" id="ARBA00022603"/>
    </source>
</evidence>
<organism evidence="4 5">
    <name type="scientific">Runella aurantiaca</name>
    <dbReference type="NCBI Taxonomy" id="2282308"/>
    <lineage>
        <taxon>Bacteria</taxon>
        <taxon>Pseudomonadati</taxon>
        <taxon>Bacteroidota</taxon>
        <taxon>Cytophagia</taxon>
        <taxon>Cytophagales</taxon>
        <taxon>Spirosomataceae</taxon>
        <taxon>Runella</taxon>
    </lineage>
</organism>
<dbReference type="PANTHER" id="PTHR43397">
    <property type="entry name" value="ERGOTHIONEINE BIOSYNTHESIS PROTEIN 1"/>
    <property type="match status" value="1"/>
</dbReference>
<dbReference type="PIRSF" id="PIRSF018005">
    <property type="entry name" value="UCP018005"/>
    <property type="match status" value="1"/>
</dbReference>